<proteinExistence type="predicted"/>
<gene>
    <name evidence="3" type="ORF">SAMN06295960_0919</name>
</gene>
<sequence>MVLVYAFALLVGGLLIINSVFAYQSKHIDPAFWNTIWYQTKLLPAFFAANIMIGYGVKFSHKVFHNLTFALTLSKGVEIFVCVVIGYWFMKEVPNWKTFVGLGLVVAGFWISKMK</sequence>
<accession>A0A1X7IWM8</accession>
<evidence type="ECO:0000256" key="2">
    <source>
        <dbReference type="SAM" id="Phobius"/>
    </source>
</evidence>
<evidence type="ECO:0008006" key="5">
    <source>
        <dbReference type="Google" id="ProtNLM"/>
    </source>
</evidence>
<dbReference type="EMBL" id="FXAZ01000001">
    <property type="protein sequence ID" value="SMG19507.1"/>
    <property type="molecule type" value="Genomic_DNA"/>
</dbReference>
<reference evidence="3 4" key="1">
    <citation type="submission" date="2017-04" db="EMBL/GenBank/DDBJ databases">
        <authorList>
            <person name="Afonso C.L."/>
            <person name="Miller P.J."/>
            <person name="Scott M.A."/>
            <person name="Spackman E."/>
            <person name="Goraichik I."/>
            <person name="Dimitrov K.M."/>
            <person name="Suarez D.L."/>
            <person name="Swayne D.E."/>
        </authorList>
    </citation>
    <scope>NUCLEOTIDE SEQUENCE [LARGE SCALE GENOMIC DNA]</scope>
    <source>
        <strain evidence="3 4">11</strain>
    </source>
</reference>
<dbReference type="OrthoDB" id="2618406at2"/>
<dbReference type="InterPro" id="IPR037185">
    <property type="entry name" value="EmrE-like"/>
</dbReference>
<keyword evidence="2" id="KW-1133">Transmembrane helix</keyword>
<evidence type="ECO:0000313" key="4">
    <source>
        <dbReference type="Proteomes" id="UP000193834"/>
    </source>
</evidence>
<dbReference type="SUPFAM" id="SSF103481">
    <property type="entry name" value="Multidrug resistance efflux transporter EmrE"/>
    <property type="match status" value="1"/>
</dbReference>
<keyword evidence="4" id="KW-1185">Reference proteome</keyword>
<name>A0A1X7IWM8_9BACL</name>
<evidence type="ECO:0000313" key="3">
    <source>
        <dbReference type="EMBL" id="SMG19507.1"/>
    </source>
</evidence>
<comment type="subcellular location">
    <subcellularLocation>
        <location evidence="1">Endomembrane system</location>
        <topology evidence="1">Multi-pass membrane protein</topology>
    </subcellularLocation>
</comment>
<dbReference type="Proteomes" id="UP000193834">
    <property type="component" value="Unassembled WGS sequence"/>
</dbReference>
<feature type="transmembrane region" description="Helical" evidence="2">
    <location>
        <begin position="69"/>
        <end position="90"/>
    </location>
</feature>
<organism evidence="3 4">
    <name type="scientific">Paenibacillus aquistagni</name>
    <dbReference type="NCBI Taxonomy" id="1852522"/>
    <lineage>
        <taxon>Bacteria</taxon>
        <taxon>Bacillati</taxon>
        <taxon>Bacillota</taxon>
        <taxon>Bacilli</taxon>
        <taxon>Bacillales</taxon>
        <taxon>Paenibacillaceae</taxon>
        <taxon>Paenibacillus</taxon>
    </lineage>
</organism>
<evidence type="ECO:0000256" key="1">
    <source>
        <dbReference type="ARBA" id="ARBA00004127"/>
    </source>
</evidence>
<dbReference type="AlphaFoldDB" id="A0A1X7IWM8"/>
<protein>
    <recommendedName>
        <fullName evidence="5">EamA-like transporter family protein</fullName>
    </recommendedName>
</protein>
<keyword evidence="2" id="KW-0472">Membrane</keyword>
<feature type="transmembrane region" description="Helical" evidence="2">
    <location>
        <begin position="38"/>
        <end position="57"/>
    </location>
</feature>
<keyword evidence="2" id="KW-0812">Transmembrane</keyword>
<dbReference type="RefSeq" id="WP_085493125.1">
    <property type="nucleotide sequence ID" value="NZ_FXAZ01000001.1"/>
</dbReference>